<evidence type="ECO:0000256" key="1">
    <source>
        <dbReference type="ARBA" id="ARBA00001933"/>
    </source>
</evidence>
<comment type="similarity">
    <text evidence="2">Belongs to the class-I pyridoxal-phosphate-dependent aminotransferase family.</text>
</comment>
<evidence type="ECO:0000256" key="4">
    <source>
        <dbReference type="ARBA" id="ARBA00022576"/>
    </source>
</evidence>
<evidence type="ECO:0000256" key="3">
    <source>
        <dbReference type="ARBA" id="ARBA00012753"/>
    </source>
</evidence>
<name>A0ABY1I6D8_9HYPH</name>
<comment type="catalytic activity">
    <reaction evidence="7">
        <text>L-aspartate + 2-oxoglutarate = oxaloacetate + L-glutamate</text>
        <dbReference type="Rhea" id="RHEA:21824"/>
        <dbReference type="ChEBI" id="CHEBI:16452"/>
        <dbReference type="ChEBI" id="CHEBI:16810"/>
        <dbReference type="ChEBI" id="CHEBI:29985"/>
        <dbReference type="ChEBI" id="CHEBI:29991"/>
        <dbReference type="EC" id="2.6.1.1"/>
    </reaction>
</comment>
<dbReference type="Proteomes" id="UP000184290">
    <property type="component" value="Unassembled WGS sequence"/>
</dbReference>
<evidence type="ECO:0000259" key="8">
    <source>
        <dbReference type="Pfam" id="PF00155"/>
    </source>
</evidence>
<feature type="domain" description="Aminotransferase class I/classII large" evidence="8">
    <location>
        <begin position="51"/>
        <end position="398"/>
    </location>
</feature>
<dbReference type="PANTHER" id="PTHR46383">
    <property type="entry name" value="ASPARTATE AMINOTRANSFERASE"/>
    <property type="match status" value="1"/>
</dbReference>
<dbReference type="CDD" id="cd00609">
    <property type="entry name" value="AAT_like"/>
    <property type="match status" value="1"/>
</dbReference>
<evidence type="ECO:0000256" key="6">
    <source>
        <dbReference type="ARBA" id="ARBA00022898"/>
    </source>
</evidence>
<evidence type="ECO:0000256" key="7">
    <source>
        <dbReference type="ARBA" id="ARBA00049185"/>
    </source>
</evidence>
<reference evidence="9 10" key="1">
    <citation type="submission" date="2016-11" db="EMBL/GenBank/DDBJ databases">
        <authorList>
            <person name="Varghese N."/>
            <person name="Submissions S."/>
        </authorList>
    </citation>
    <scope>NUCLEOTIDE SEQUENCE [LARGE SCALE GENOMIC DNA]</scope>
    <source>
        <strain evidence="9 10">DSM 21988</strain>
    </source>
</reference>
<comment type="caution">
    <text evidence="9">The sequence shown here is derived from an EMBL/GenBank/DDBJ whole genome shotgun (WGS) entry which is preliminary data.</text>
</comment>
<dbReference type="InterPro" id="IPR004839">
    <property type="entry name" value="Aminotransferase_I/II_large"/>
</dbReference>
<proteinExistence type="inferred from homology"/>
<sequence>MQSVGHANPAIVRLFMHANPNPAPSARSDVAPFRAMDVLAEANRLKAGGAPIISLAVGQPSAPAPAVALSAARDMLHHGVASYTDAMGHASLRARIASHYRDAYAVQVPGERVMVTTGSSAGFNLAFLAAFDPGARIAIAAPGYPAYRNIMRALGIEPVEIETGPQDGYVLTAERLVAEHRKSPVQGVLVASPANPTGTVTPRAQLKELIEFADREGITFISDEIYHGLVYGEAASSALEFTDRAIVINSFSKYYCMTGWRIGWLVLPESLRRAAERIGQSLYISAPEVSQVAAEAAFDARDELEGVRRIYEINRRLMIERLPHMGFSGIAPIDGAFYAYAALPQGWTSATQFARELLQSAHVAVAPGLDFDLAKGEGTVRLSYAGNTAAMEEALNRLQAFIERR</sequence>
<evidence type="ECO:0000256" key="2">
    <source>
        <dbReference type="ARBA" id="ARBA00007441"/>
    </source>
</evidence>
<dbReference type="PANTHER" id="PTHR46383:SF2">
    <property type="entry name" value="AMINOTRANSFERASE"/>
    <property type="match status" value="1"/>
</dbReference>
<dbReference type="Gene3D" id="3.40.640.10">
    <property type="entry name" value="Type I PLP-dependent aspartate aminotransferase-like (Major domain)"/>
    <property type="match status" value="1"/>
</dbReference>
<dbReference type="GO" id="GO:0008483">
    <property type="term" value="F:transaminase activity"/>
    <property type="evidence" value="ECO:0007669"/>
    <property type="project" value="UniProtKB-KW"/>
</dbReference>
<evidence type="ECO:0000313" key="9">
    <source>
        <dbReference type="EMBL" id="SHI69269.1"/>
    </source>
</evidence>
<dbReference type="EMBL" id="FQZC01000001">
    <property type="protein sequence ID" value="SHI69269.1"/>
    <property type="molecule type" value="Genomic_DNA"/>
</dbReference>
<dbReference type="SUPFAM" id="SSF53383">
    <property type="entry name" value="PLP-dependent transferases"/>
    <property type="match status" value="1"/>
</dbReference>
<gene>
    <name evidence="9" type="ORF">SAMN02745911_0873</name>
</gene>
<keyword evidence="10" id="KW-1185">Reference proteome</keyword>
<keyword evidence="6" id="KW-0663">Pyridoxal phosphate</keyword>
<keyword evidence="5" id="KW-0808">Transferase</keyword>
<keyword evidence="4 9" id="KW-0032">Aminotransferase</keyword>
<dbReference type="InterPro" id="IPR015421">
    <property type="entry name" value="PyrdxlP-dep_Trfase_major"/>
</dbReference>
<dbReference type="InterPro" id="IPR050596">
    <property type="entry name" value="AspAT/PAT-like"/>
</dbReference>
<comment type="cofactor">
    <cofactor evidence="1">
        <name>pyridoxal 5'-phosphate</name>
        <dbReference type="ChEBI" id="CHEBI:597326"/>
    </cofactor>
</comment>
<organism evidence="9 10">
    <name type="scientific">Aureimonas altamirensis DSM 21988</name>
    <dbReference type="NCBI Taxonomy" id="1121026"/>
    <lineage>
        <taxon>Bacteria</taxon>
        <taxon>Pseudomonadati</taxon>
        <taxon>Pseudomonadota</taxon>
        <taxon>Alphaproteobacteria</taxon>
        <taxon>Hyphomicrobiales</taxon>
        <taxon>Aurantimonadaceae</taxon>
        <taxon>Aureimonas</taxon>
    </lineage>
</organism>
<dbReference type="EC" id="2.6.1.1" evidence="3"/>
<dbReference type="InterPro" id="IPR015424">
    <property type="entry name" value="PyrdxlP-dep_Trfase"/>
</dbReference>
<dbReference type="Pfam" id="PF00155">
    <property type="entry name" value="Aminotran_1_2"/>
    <property type="match status" value="1"/>
</dbReference>
<accession>A0ABY1I6D8</accession>
<evidence type="ECO:0000313" key="10">
    <source>
        <dbReference type="Proteomes" id="UP000184290"/>
    </source>
</evidence>
<evidence type="ECO:0000256" key="5">
    <source>
        <dbReference type="ARBA" id="ARBA00022679"/>
    </source>
</evidence>
<protein>
    <recommendedName>
        <fullName evidence="3">aspartate transaminase</fullName>
        <ecNumber evidence="3">2.6.1.1</ecNumber>
    </recommendedName>
</protein>